<proteinExistence type="predicted"/>
<protein>
    <submittedName>
        <fullName evidence="2">Beta-lactamase</fullName>
    </submittedName>
</protein>
<sequence>MGKRYRNLDGVENTKSFSDFRKWMKERKAKKKDLSVSIERLDNPQSEEVSANRSKNSVTWIGHSTFLIQTGGINILTDPVWAERMGMQRRLTKPGMPIRALPEIDAVLISHGHYDHLDFASIRKLKGDPVFYVPEGLGASFRRRGYKNVKEAAWWEAYDKEDVRFTFVPAQHWTRRTLWDTNTSHWGGWVIEHKGHSIYFAGDSGYFRGFKEIGEKMSVYAVLMPIGAYEPEWFMKVSHINPEDAVRAYLDLNAKGPFIPMHYGAYRLADDTGPEALERLFAEWEKRGLDPDKLNVMKIGETWWV</sequence>
<dbReference type="Proteomes" id="UP000028549">
    <property type="component" value="Unassembled WGS sequence"/>
</dbReference>
<dbReference type="PANTHER" id="PTHR15032:SF36">
    <property type="entry name" value="METALLO-BETA-LACTAMASE DOMAIN-CONTAINING PROTEIN"/>
    <property type="match status" value="1"/>
</dbReference>
<keyword evidence="3" id="KW-1185">Reference proteome</keyword>
<name>A0A084GLV1_METID</name>
<feature type="domain" description="Metallo-beta-lactamase" evidence="1">
    <location>
        <begin position="62"/>
        <end position="262"/>
    </location>
</feature>
<dbReference type="AlphaFoldDB" id="A0A084GLV1"/>
<dbReference type="SMART" id="SM00849">
    <property type="entry name" value="Lactamase_B"/>
    <property type="match status" value="1"/>
</dbReference>
<dbReference type="Gene3D" id="3.60.15.10">
    <property type="entry name" value="Ribonuclease Z/Hydroxyacylglutathione hydrolase-like"/>
    <property type="match status" value="1"/>
</dbReference>
<dbReference type="GO" id="GO:0070290">
    <property type="term" value="F:N-acylphosphatidylethanolamine-specific phospholipase D activity"/>
    <property type="evidence" value="ECO:0007669"/>
    <property type="project" value="InterPro"/>
</dbReference>
<dbReference type="InterPro" id="IPR036866">
    <property type="entry name" value="RibonucZ/Hydroxyglut_hydro"/>
</dbReference>
<accession>A0A084GLV1</accession>
<reference evidence="2 3" key="1">
    <citation type="journal article" date="2005" name="Int. J. Syst. Evol. Microbiol.">
        <title>Bacillus cibi sp. nov., isolated from jeotgal, a traditional Korean fermented seafood.</title>
        <authorList>
            <person name="Yoon J.H."/>
            <person name="Lee C.H."/>
            <person name="Oh T.K."/>
        </authorList>
    </citation>
    <scope>NUCLEOTIDE SEQUENCE [LARGE SCALE GENOMIC DNA]</scope>
    <source>
        <strain evidence="2 3">DSM 16189</strain>
    </source>
</reference>
<evidence type="ECO:0000259" key="1">
    <source>
        <dbReference type="SMART" id="SM00849"/>
    </source>
</evidence>
<dbReference type="RefSeq" id="WP_029566166.1">
    <property type="nucleotide sequence ID" value="NZ_JNVC02000014.1"/>
</dbReference>
<dbReference type="SUPFAM" id="SSF56281">
    <property type="entry name" value="Metallo-hydrolase/oxidoreductase"/>
    <property type="match status" value="1"/>
</dbReference>
<dbReference type="GO" id="GO:0008270">
    <property type="term" value="F:zinc ion binding"/>
    <property type="evidence" value="ECO:0007669"/>
    <property type="project" value="InterPro"/>
</dbReference>
<evidence type="ECO:0000313" key="2">
    <source>
        <dbReference type="EMBL" id="KEZ48313.1"/>
    </source>
</evidence>
<evidence type="ECO:0000313" key="3">
    <source>
        <dbReference type="Proteomes" id="UP000028549"/>
    </source>
</evidence>
<comment type="caution">
    <text evidence="2">The sequence shown here is derived from an EMBL/GenBank/DDBJ whole genome shotgun (WGS) entry which is preliminary data.</text>
</comment>
<dbReference type="InterPro" id="IPR024884">
    <property type="entry name" value="NAPE-PLD"/>
</dbReference>
<dbReference type="GO" id="GO:0005737">
    <property type="term" value="C:cytoplasm"/>
    <property type="evidence" value="ECO:0007669"/>
    <property type="project" value="TreeGrafter"/>
</dbReference>
<dbReference type="InterPro" id="IPR001279">
    <property type="entry name" value="Metallo-B-lactamas"/>
</dbReference>
<dbReference type="PANTHER" id="PTHR15032">
    <property type="entry name" value="N-ACYL-PHOSPHATIDYLETHANOLAMINE-HYDROLYZING PHOSPHOLIPASE D"/>
    <property type="match status" value="1"/>
</dbReference>
<organism evidence="2 3">
    <name type="scientific">Metabacillus indicus</name>
    <name type="common">Bacillus indicus</name>
    <dbReference type="NCBI Taxonomy" id="246786"/>
    <lineage>
        <taxon>Bacteria</taxon>
        <taxon>Bacillati</taxon>
        <taxon>Bacillota</taxon>
        <taxon>Bacilli</taxon>
        <taxon>Bacillales</taxon>
        <taxon>Bacillaceae</taxon>
        <taxon>Metabacillus</taxon>
    </lineage>
</organism>
<dbReference type="EMBL" id="JNVC02000014">
    <property type="protein sequence ID" value="KEZ48313.1"/>
    <property type="molecule type" value="Genomic_DNA"/>
</dbReference>
<dbReference type="OrthoDB" id="9805728at2"/>
<dbReference type="STRING" id="246786.GS18_0217430"/>
<dbReference type="PIRSF" id="PIRSF038896">
    <property type="entry name" value="NAPE-PLD"/>
    <property type="match status" value="1"/>
</dbReference>
<gene>
    <name evidence="2" type="ORF">GS18_0217430</name>
</gene>
<dbReference type="Pfam" id="PF12706">
    <property type="entry name" value="Lactamase_B_2"/>
    <property type="match status" value="1"/>
</dbReference>